<organism evidence="1 2">
    <name type="scientific">Eretmocerus hayati</name>
    <dbReference type="NCBI Taxonomy" id="131215"/>
    <lineage>
        <taxon>Eukaryota</taxon>
        <taxon>Metazoa</taxon>
        <taxon>Ecdysozoa</taxon>
        <taxon>Arthropoda</taxon>
        <taxon>Hexapoda</taxon>
        <taxon>Insecta</taxon>
        <taxon>Pterygota</taxon>
        <taxon>Neoptera</taxon>
        <taxon>Endopterygota</taxon>
        <taxon>Hymenoptera</taxon>
        <taxon>Apocrita</taxon>
        <taxon>Proctotrupomorpha</taxon>
        <taxon>Chalcidoidea</taxon>
        <taxon>Aphelinidae</taxon>
        <taxon>Aphelininae</taxon>
        <taxon>Eretmocerus</taxon>
    </lineage>
</organism>
<dbReference type="Proteomes" id="UP001239111">
    <property type="component" value="Chromosome 4"/>
</dbReference>
<comment type="caution">
    <text evidence="1">The sequence shown here is derived from an EMBL/GenBank/DDBJ whole genome shotgun (WGS) entry which is preliminary data.</text>
</comment>
<evidence type="ECO:0000313" key="1">
    <source>
        <dbReference type="EMBL" id="KAJ8666220.1"/>
    </source>
</evidence>
<proteinExistence type="predicted"/>
<protein>
    <submittedName>
        <fullName evidence="1">Uncharacterized protein</fullName>
    </submittedName>
</protein>
<evidence type="ECO:0000313" key="2">
    <source>
        <dbReference type="Proteomes" id="UP001239111"/>
    </source>
</evidence>
<accession>A0ACC2N4W9</accession>
<reference evidence="1" key="1">
    <citation type="submission" date="2023-04" db="EMBL/GenBank/DDBJ databases">
        <title>A chromosome-level genome assembly of the parasitoid wasp Eretmocerus hayati.</title>
        <authorList>
            <person name="Zhong Y."/>
            <person name="Liu S."/>
            <person name="Liu Y."/>
        </authorList>
    </citation>
    <scope>NUCLEOTIDE SEQUENCE</scope>
    <source>
        <strain evidence="1">ZJU_SS_LIU_2023</strain>
    </source>
</reference>
<keyword evidence="2" id="KW-1185">Reference proteome</keyword>
<name>A0ACC2N4W9_9HYME</name>
<gene>
    <name evidence="1" type="ORF">QAD02_007882</name>
</gene>
<sequence>MGSTQSSDAAFKDSTAVLHCAVDQELFAVVARLWELDEGPKATRPTPAEEECMQHSRETHERDVDGRFVGAEQRRAEVISILKSAGMESDEWAASHADLLLSVPAEDQLQGDRESACTSTHSSRAASTMSSSSSRRIPRWFGAVDAAERTLHRFCDASE</sequence>
<dbReference type="EMBL" id="CM056744">
    <property type="protein sequence ID" value="KAJ8666220.1"/>
    <property type="molecule type" value="Genomic_DNA"/>
</dbReference>